<sequence>MANLVAPQPGPEGFPRAVALPPDKLEAAHRELVERFGPGRVLTDFRDRMAYAYDATGEKYPPDAVVFPLSTEDVADAVRIAARHGLPVIARGGGTNISGGTIPVTGGLCLAMNRMDRILAIDTENHTATVQPGLRNLALQEALRPHGFFFAPDPSSHRVSTVGGNAGENAGGPHCLKYGVTVNHVLGLTVVLADGEVVRLGGPEQDRPGYDLVSLLVGSEGTLGVITELVVRILPLPPVVRTLLAIFDDLEVAMQTVSDIIAARVVPATMELLDRGTIEVVERYARAGYPEDAEAVLLIEVDGPEESVADELARVEAVCRRNGVRELRVAKTEAEREALWLGRRAAYGAAGRLSAHVWTQDVTVPRDRLVEMLRTVQAIGRKYGIRLINVAHAGDGNLHPLVAYDPQDADEIRRMKAADQEILAACVALGGSISGEHGIGIDKLPNLELQLGPDLLGLMWSVRQAFDPALRLNPGKAVAAPRRNV</sequence>
<dbReference type="SUPFAM" id="SSF55103">
    <property type="entry name" value="FAD-linked oxidases, C-terminal domain"/>
    <property type="match status" value="1"/>
</dbReference>
<dbReference type="InterPro" id="IPR051914">
    <property type="entry name" value="FAD-linked_OxidoTrans_Type4"/>
</dbReference>
<dbReference type="InterPro" id="IPR016164">
    <property type="entry name" value="FAD-linked_Oxase-like_C"/>
</dbReference>
<feature type="domain" description="FAD-binding PCMH-type" evidence="6">
    <location>
        <begin position="58"/>
        <end position="236"/>
    </location>
</feature>
<dbReference type="PANTHER" id="PTHR42934">
    <property type="entry name" value="GLYCOLATE OXIDASE SUBUNIT GLCD"/>
    <property type="match status" value="1"/>
</dbReference>
<dbReference type="RefSeq" id="WP_264842858.1">
    <property type="nucleotide sequence ID" value="NZ_AP025628.1"/>
</dbReference>
<keyword evidence="8" id="KW-1185">Reference proteome</keyword>
<reference evidence="7" key="1">
    <citation type="submission" date="2022-03" db="EMBL/GenBank/DDBJ databases">
        <title>Complete genome sequence of Caldinitratiruptor microaerophilus.</title>
        <authorList>
            <person name="Mukaiyama R."/>
            <person name="Nishiyama T."/>
            <person name="Ueda K."/>
        </authorList>
    </citation>
    <scope>NUCLEOTIDE SEQUENCE</scope>
    <source>
        <strain evidence="7">JCM 16183</strain>
    </source>
</reference>
<evidence type="ECO:0000256" key="5">
    <source>
        <dbReference type="ARBA" id="ARBA00023002"/>
    </source>
</evidence>
<evidence type="ECO:0000256" key="2">
    <source>
        <dbReference type="ARBA" id="ARBA00008000"/>
    </source>
</evidence>
<dbReference type="EMBL" id="AP025628">
    <property type="protein sequence ID" value="BDG62265.1"/>
    <property type="molecule type" value="Genomic_DNA"/>
</dbReference>
<comment type="cofactor">
    <cofactor evidence="1">
        <name>FAD</name>
        <dbReference type="ChEBI" id="CHEBI:57692"/>
    </cofactor>
</comment>
<keyword evidence="3" id="KW-0285">Flavoprotein</keyword>
<dbReference type="InterPro" id="IPR036318">
    <property type="entry name" value="FAD-bd_PCMH-like_sf"/>
</dbReference>
<dbReference type="GO" id="GO:0016491">
    <property type="term" value="F:oxidoreductase activity"/>
    <property type="evidence" value="ECO:0007669"/>
    <property type="project" value="UniProtKB-KW"/>
</dbReference>
<dbReference type="KEGG" id="cmic:caldi_33550"/>
<protein>
    <submittedName>
        <fullName evidence="7">FAD-binding protein</fullName>
    </submittedName>
</protein>
<accession>A0AA35CMX4</accession>
<dbReference type="FunFam" id="3.30.70.2740:FF:000001">
    <property type="entry name" value="D-lactate dehydrogenase mitochondrial"/>
    <property type="match status" value="1"/>
</dbReference>
<name>A0AA35CMX4_9FIRM</name>
<dbReference type="InterPro" id="IPR016166">
    <property type="entry name" value="FAD-bd_PCMH"/>
</dbReference>
<dbReference type="Gene3D" id="1.10.45.10">
    <property type="entry name" value="Vanillyl-alcohol Oxidase, Chain A, domain 4"/>
    <property type="match status" value="1"/>
</dbReference>
<dbReference type="SUPFAM" id="SSF56176">
    <property type="entry name" value="FAD-binding/transporter-associated domain-like"/>
    <property type="match status" value="1"/>
</dbReference>
<dbReference type="InterPro" id="IPR004113">
    <property type="entry name" value="FAD-bd_oxidored_4_C"/>
</dbReference>
<evidence type="ECO:0000256" key="1">
    <source>
        <dbReference type="ARBA" id="ARBA00001974"/>
    </source>
</evidence>
<dbReference type="PROSITE" id="PS51387">
    <property type="entry name" value="FAD_PCMH"/>
    <property type="match status" value="1"/>
</dbReference>
<organism evidence="7 8">
    <name type="scientific">Caldinitratiruptor microaerophilus</name>
    <dbReference type="NCBI Taxonomy" id="671077"/>
    <lineage>
        <taxon>Bacteria</taxon>
        <taxon>Bacillati</taxon>
        <taxon>Bacillota</taxon>
        <taxon>Clostridia</taxon>
        <taxon>Eubacteriales</taxon>
        <taxon>Symbiobacteriaceae</taxon>
        <taxon>Caldinitratiruptor</taxon>
    </lineage>
</organism>
<dbReference type="InterPro" id="IPR016169">
    <property type="entry name" value="FAD-bd_PCMH_sub2"/>
</dbReference>
<dbReference type="Gene3D" id="3.30.70.2740">
    <property type="match status" value="1"/>
</dbReference>
<evidence type="ECO:0000259" key="6">
    <source>
        <dbReference type="PROSITE" id="PS51387"/>
    </source>
</evidence>
<evidence type="ECO:0000256" key="4">
    <source>
        <dbReference type="ARBA" id="ARBA00022827"/>
    </source>
</evidence>
<proteinExistence type="inferred from homology"/>
<gene>
    <name evidence="7" type="ORF">caldi_33550</name>
</gene>
<dbReference type="Pfam" id="PF02913">
    <property type="entry name" value="FAD-oxidase_C"/>
    <property type="match status" value="1"/>
</dbReference>
<keyword evidence="5" id="KW-0560">Oxidoreductase</keyword>
<evidence type="ECO:0000313" key="8">
    <source>
        <dbReference type="Proteomes" id="UP001163687"/>
    </source>
</evidence>
<dbReference type="GO" id="GO:0071949">
    <property type="term" value="F:FAD binding"/>
    <property type="evidence" value="ECO:0007669"/>
    <property type="project" value="InterPro"/>
</dbReference>
<dbReference type="AlphaFoldDB" id="A0AA35CMX4"/>
<evidence type="ECO:0000256" key="3">
    <source>
        <dbReference type="ARBA" id="ARBA00022630"/>
    </source>
</evidence>
<dbReference type="Pfam" id="PF01565">
    <property type="entry name" value="FAD_binding_4"/>
    <property type="match status" value="1"/>
</dbReference>
<dbReference type="InterPro" id="IPR006094">
    <property type="entry name" value="Oxid_FAD_bind_N"/>
</dbReference>
<dbReference type="PANTHER" id="PTHR42934:SF1">
    <property type="entry name" value="GLYCOLATE OXIDASE SUBUNIT GLCD"/>
    <property type="match status" value="1"/>
</dbReference>
<dbReference type="InterPro" id="IPR016171">
    <property type="entry name" value="Vanillyl_alc_oxidase_C-sub2"/>
</dbReference>
<evidence type="ECO:0000313" key="7">
    <source>
        <dbReference type="EMBL" id="BDG62265.1"/>
    </source>
</evidence>
<dbReference type="Gene3D" id="3.30.465.10">
    <property type="match status" value="1"/>
</dbReference>
<keyword evidence="4" id="KW-0274">FAD</keyword>
<comment type="similarity">
    <text evidence="2">Belongs to the FAD-binding oxidoreductase/transferase type 4 family.</text>
</comment>
<dbReference type="Proteomes" id="UP001163687">
    <property type="component" value="Chromosome"/>
</dbReference>